<dbReference type="InterPro" id="IPR031977">
    <property type="entry name" value="DUF4783"/>
</dbReference>
<sequence>MAQFWPHNKVAMKVNKYISSVVFVLLSLHAVSVLAQSSDVISQVKETIKAGSAKELSKYLNQTVDVTIDDKVESYSKAQAEFIFRDFFKQHPASEFNIIHQGSSKGGQPFAIGQYKSGAETHRVFMKIKTVGNQQLVHEISFVKE</sequence>
<keyword evidence="3" id="KW-1185">Reference proteome</keyword>
<dbReference type="Gene3D" id="3.10.450.50">
    <property type="match status" value="1"/>
</dbReference>
<proteinExistence type="predicted"/>
<feature type="chain" id="PRO_5045143198" evidence="1">
    <location>
        <begin position="36"/>
        <end position="145"/>
    </location>
</feature>
<dbReference type="Proteomes" id="UP001597112">
    <property type="component" value="Unassembled WGS sequence"/>
</dbReference>
<accession>A0ABW3KAT7</accession>
<dbReference type="RefSeq" id="WP_377583853.1">
    <property type="nucleotide sequence ID" value="NZ_JBHTKA010000008.1"/>
</dbReference>
<name>A0ABW3KAT7_9BACT</name>
<feature type="signal peptide" evidence="1">
    <location>
        <begin position="1"/>
        <end position="35"/>
    </location>
</feature>
<organism evidence="2 3">
    <name type="scientific">Ohtaekwangia kribbensis</name>
    <dbReference type="NCBI Taxonomy" id="688913"/>
    <lineage>
        <taxon>Bacteria</taxon>
        <taxon>Pseudomonadati</taxon>
        <taxon>Bacteroidota</taxon>
        <taxon>Cytophagia</taxon>
        <taxon>Cytophagales</taxon>
        <taxon>Fulvivirgaceae</taxon>
        <taxon>Ohtaekwangia</taxon>
    </lineage>
</organism>
<dbReference type="EMBL" id="JBHTKA010000008">
    <property type="protein sequence ID" value="MFD1002566.1"/>
    <property type="molecule type" value="Genomic_DNA"/>
</dbReference>
<comment type="caution">
    <text evidence="2">The sequence shown here is derived from an EMBL/GenBank/DDBJ whole genome shotgun (WGS) entry which is preliminary data.</text>
</comment>
<evidence type="ECO:0000313" key="3">
    <source>
        <dbReference type="Proteomes" id="UP001597112"/>
    </source>
</evidence>
<protein>
    <submittedName>
        <fullName evidence="2">DUF4783 domain-containing protein</fullName>
    </submittedName>
</protein>
<gene>
    <name evidence="2" type="ORF">ACFQ21_24790</name>
</gene>
<keyword evidence="1" id="KW-0732">Signal</keyword>
<evidence type="ECO:0000256" key="1">
    <source>
        <dbReference type="SAM" id="SignalP"/>
    </source>
</evidence>
<dbReference type="Pfam" id="PF16022">
    <property type="entry name" value="DUF4783"/>
    <property type="match status" value="1"/>
</dbReference>
<evidence type="ECO:0000313" key="2">
    <source>
        <dbReference type="EMBL" id="MFD1002566.1"/>
    </source>
</evidence>
<reference evidence="3" key="1">
    <citation type="journal article" date="2019" name="Int. J. Syst. Evol. Microbiol.">
        <title>The Global Catalogue of Microorganisms (GCM) 10K type strain sequencing project: providing services to taxonomists for standard genome sequencing and annotation.</title>
        <authorList>
            <consortium name="The Broad Institute Genomics Platform"/>
            <consortium name="The Broad Institute Genome Sequencing Center for Infectious Disease"/>
            <person name="Wu L."/>
            <person name="Ma J."/>
        </authorList>
    </citation>
    <scope>NUCLEOTIDE SEQUENCE [LARGE SCALE GENOMIC DNA]</scope>
    <source>
        <strain evidence="3">CCUG 58938</strain>
    </source>
</reference>